<evidence type="ECO:0000259" key="9">
    <source>
        <dbReference type="PROSITE" id="PS50113"/>
    </source>
</evidence>
<dbReference type="Proteomes" id="UP000271624">
    <property type="component" value="Unassembled WGS sequence"/>
</dbReference>
<dbReference type="CDD" id="cd00082">
    <property type="entry name" value="HisKA"/>
    <property type="match status" value="1"/>
</dbReference>
<dbReference type="SUPFAM" id="SSF55785">
    <property type="entry name" value="PYP-like sensor domain (PAS domain)"/>
    <property type="match status" value="1"/>
</dbReference>
<evidence type="ECO:0000256" key="3">
    <source>
        <dbReference type="ARBA" id="ARBA00022553"/>
    </source>
</evidence>
<feature type="domain" description="PAC" evidence="9">
    <location>
        <begin position="394"/>
        <end position="445"/>
    </location>
</feature>
<reference evidence="10" key="1">
    <citation type="submission" date="2018-12" db="EMBL/GenBank/DDBJ databases">
        <authorList>
            <person name="Will S."/>
            <person name="Neumann-Schaal M."/>
            <person name="Henke P."/>
        </authorList>
    </citation>
    <scope>NUCLEOTIDE SEQUENCE</scope>
    <source>
        <strain evidence="10">PCC 7102</strain>
    </source>
</reference>
<reference evidence="10" key="2">
    <citation type="journal article" date="2019" name="Genome Biol. Evol.">
        <title>Day and night: Metabolic profiles and evolutionary relationships of six axenic non-marine cyanobacteria.</title>
        <authorList>
            <person name="Will S.E."/>
            <person name="Henke P."/>
            <person name="Boedeker C."/>
            <person name="Huang S."/>
            <person name="Brinkmann H."/>
            <person name="Rohde M."/>
            <person name="Jarek M."/>
            <person name="Friedl T."/>
            <person name="Seufert S."/>
            <person name="Schumacher M."/>
            <person name="Overmann J."/>
            <person name="Neumann-Schaal M."/>
            <person name="Petersen J."/>
        </authorList>
    </citation>
    <scope>NUCLEOTIDE SEQUENCE [LARGE SCALE GENOMIC DNA]</scope>
    <source>
        <strain evidence="10">PCC 7102</strain>
    </source>
</reference>
<dbReference type="InterPro" id="IPR013655">
    <property type="entry name" value="PAS_fold_3"/>
</dbReference>
<dbReference type="InterPro" id="IPR003594">
    <property type="entry name" value="HATPase_dom"/>
</dbReference>
<dbReference type="InterPro" id="IPR003661">
    <property type="entry name" value="HisK_dim/P_dom"/>
</dbReference>
<evidence type="ECO:0000256" key="6">
    <source>
        <dbReference type="ARBA" id="ARBA00023012"/>
    </source>
</evidence>
<dbReference type="SUPFAM" id="SSF47384">
    <property type="entry name" value="Homodimeric domain of signal transducing histidine kinase"/>
    <property type="match status" value="1"/>
</dbReference>
<dbReference type="Gene3D" id="3.30.565.10">
    <property type="entry name" value="Histidine kinase-like ATPase, C-terminal domain"/>
    <property type="match status" value="1"/>
</dbReference>
<keyword evidence="5" id="KW-0418">Kinase</keyword>
<dbReference type="PANTHER" id="PTHR43065:SF48">
    <property type="entry name" value="HISTIDINE KINASE"/>
    <property type="match status" value="1"/>
</dbReference>
<accession>A0A3S1AUE8</accession>
<dbReference type="SMART" id="SM00387">
    <property type="entry name" value="HATPase_c"/>
    <property type="match status" value="1"/>
</dbReference>
<sequence>MVNQALHILLLQSGTNTDLVFEQLNNVRSYIVARQQVNTVVDFENLIFSSNWNVIIADFGDTNLCHVDILRILRAASNSIPLILIADQINAVDAVRSLKAGVSDIILTSEISRLHESISFEVESVKSRQLQSQKLELERQTAEAILIGQNQVLELIVRGTPLSEVLNALALVIEGLSKEMKCSFLLLDPKNKQLYHGAAPSLPDTYVQVMNGIDIGADACSCTMAARTKESVIVEDISKDALWSQNRDFALKFGLRSCWSLPILTKSGELLGMFAVYYDQPRTPNDADKQLIIKAVHLAAVAIELARAESTLKQTQAQFQQLAANIPGAIYQFLLKSDSSYSFPFVSPSCYEIYELTPFEIQQNPKRLFDIVLSSERVRLATSIHRSATQLEPWEWEGRIVTASGKEKWIKGAARPAKQPNGDILWDGLVMDITESKRTQAALEHSETQLRYKASELEQTLYKLQRTQTQLIQTEKMSSLGQLVAGVAHEINNPINFICNNINFANEYASNLLELLELYQKYYPIPEPEIQKQAEAIELDYLKEDFPKILSSMQTGTDRIYEIIHGLRCFSRIDDTTTQNVNIHSIIDSVLLILHHRIKASGHNPGINIIKQYSALPLIKCYPGQLNQVFMNLIANAIDALEDFFLLNVQKAPRQHVNKPTIRISTSLYSNTHAIIKISDNGSGIPNEKKDKIFNAFFTTKPVGKGTGLGLSISKQIIVEKHNGKLECISEPGQGTEFVIKIPILDPPNPP</sequence>
<feature type="domain" description="Histidine kinase" evidence="8">
    <location>
        <begin position="486"/>
        <end position="746"/>
    </location>
</feature>
<proteinExistence type="predicted"/>
<dbReference type="Gene3D" id="1.10.287.130">
    <property type="match status" value="1"/>
</dbReference>
<dbReference type="SUPFAM" id="SSF55781">
    <property type="entry name" value="GAF domain-like"/>
    <property type="match status" value="1"/>
</dbReference>
<dbReference type="EMBL" id="RSCL01000001">
    <property type="protein sequence ID" value="RUT09614.1"/>
    <property type="molecule type" value="Genomic_DNA"/>
</dbReference>
<dbReference type="Pfam" id="PF08447">
    <property type="entry name" value="PAS_3"/>
    <property type="match status" value="1"/>
</dbReference>
<name>A0A3S1AUE8_9CYAN</name>
<dbReference type="PROSITE" id="PS50109">
    <property type="entry name" value="HIS_KIN"/>
    <property type="match status" value="1"/>
</dbReference>
<dbReference type="SUPFAM" id="SSF55874">
    <property type="entry name" value="ATPase domain of HSP90 chaperone/DNA topoisomerase II/histidine kinase"/>
    <property type="match status" value="1"/>
</dbReference>
<keyword evidence="4" id="KW-0808">Transferase</keyword>
<comment type="catalytic activity">
    <reaction evidence="1">
        <text>ATP + protein L-histidine = ADP + protein N-phospho-L-histidine.</text>
        <dbReference type="EC" id="2.7.13.3"/>
    </reaction>
</comment>
<evidence type="ECO:0000313" key="10">
    <source>
        <dbReference type="EMBL" id="RUT09614.1"/>
    </source>
</evidence>
<dbReference type="SMART" id="SM00065">
    <property type="entry name" value="GAF"/>
    <property type="match status" value="1"/>
</dbReference>
<dbReference type="InterPro" id="IPR003018">
    <property type="entry name" value="GAF"/>
</dbReference>
<evidence type="ECO:0000256" key="5">
    <source>
        <dbReference type="ARBA" id="ARBA00022777"/>
    </source>
</evidence>
<evidence type="ECO:0000256" key="1">
    <source>
        <dbReference type="ARBA" id="ARBA00000085"/>
    </source>
</evidence>
<dbReference type="InterPro" id="IPR029016">
    <property type="entry name" value="GAF-like_dom_sf"/>
</dbReference>
<feature type="coiled-coil region" evidence="7">
    <location>
        <begin position="298"/>
        <end position="325"/>
    </location>
</feature>
<organism evidence="10 11">
    <name type="scientific">Dulcicalothrix desertica PCC 7102</name>
    <dbReference type="NCBI Taxonomy" id="232991"/>
    <lineage>
        <taxon>Bacteria</taxon>
        <taxon>Bacillati</taxon>
        <taxon>Cyanobacteriota</taxon>
        <taxon>Cyanophyceae</taxon>
        <taxon>Nostocales</taxon>
        <taxon>Calotrichaceae</taxon>
        <taxon>Dulcicalothrix</taxon>
    </lineage>
</organism>
<evidence type="ECO:0000256" key="4">
    <source>
        <dbReference type="ARBA" id="ARBA00022679"/>
    </source>
</evidence>
<dbReference type="Pfam" id="PF13185">
    <property type="entry name" value="GAF_2"/>
    <property type="match status" value="1"/>
</dbReference>
<evidence type="ECO:0000256" key="7">
    <source>
        <dbReference type="SAM" id="Coils"/>
    </source>
</evidence>
<keyword evidence="6" id="KW-0902">Two-component regulatory system</keyword>
<dbReference type="EC" id="2.7.13.3" evidence="2"/>
<evidence type="ECO:0000259" key="8">
    <source>
        <dbReference type="PROSITE" id="PS50109"/>
    </source>
</evidence>
<keyword evidence="7" id="KW-0175">Coiled coil</keyword>
<dbReference type="InterPro" id="IPR000700">
    <property type="entry name" value="PAS-assoc_C"/>
</dbReference>
<dbReference type="PRINTS" id="PR00344">
    <property type="entry name" value="BCTRLSENSOR"/>
</dbReference>
<dbReference type="OrthoDB" id="5401154at2"/>
<keyword evidence="11" id="KW-1185">Reference proteome</keyword>
<dbReference type="InterPro" id="IPR036890">
    <property type="entry name" value="HATPase_C_sf"/>
</dbReference>
<dbReference type="PANTHER" id="PTHR43065">
    <property type="entry name" value="SENSOR HISTIDINE KINASE"/>
    <property type="match status" value="1"/>
</dbReference>
<dbReference type="InterPro" id="IPR036097">
    <property type="entry name" value="HisK_dim/P_sf"/>
</dbReference>
<dbReference type="Gene3D" id="3.30.450.20">
    <property type="entry name" value="PAS domain"/>
    <property type="match status" value="1"/>
</dbReference>
<dbReference type="AlphaFoldDB" id="A0A3S1AUE8"/>
<dbReference type="SUPFAM" id="SSF52172">
    <property type="entry name" value="CheY-like"/>
    <property type="match status" value="1"/>
</dbReference>
<keyword evidence="3" id="KW-0597">Phosphoprotein</keyword>
<dbReference type="GO" id="GO:0000155">
    <property type="term" value="F:phosphorelay sensor kinase activity"/>
    <property type="evidence" value="ECO:0007669"/>
    <property type="project" value="InterPro"/>
</dbReference>
<dbReference type="PROSITE" id="PS50113">
    <property type="entry name" value="PAC"/>
    <property type="match status" value="1"/>
</dbReference>
<evidence type="ECO:0000313" key="11">
    <source>
        <dbReference type="Proteomes" id="UP000271624"/>
    </source>
</evidence>
<gene>
    <name evidence="10" type="ORF">DSM106972_001090</name>
</gene>
<comment type="caution">
    <text evidence="10">The sequence shown here is derived from an EMBL/GenBank/DDBJ whole genome shotgun (WGS) entry which is preliminary data.</text>
</comment>
<dbReference type="InterPro" id="IPR005467">
    <property type="entry name" value="His_kinase_dom"/>
</dbReference>
<protein>
    <recommendedName>
        <fullName evidence="2">histidine kinase</fullName>
        <ecNumber evidence="2">2.7.13.3</ecNumber>
    </recommendedName>
</protein>
<dbReference type="InterPro" id="IPR011006">
    <property type="entry name" value="CheY-like_superfamily"/>
</dbReference>
<dbReference type="InterPro" id="IPR035965">
    <property type="entry name" value="PAS-like_dom_sf"/>
</dbReference>
<dbReference type="Pfam" id="PF02518">
    <property type="entry name" value="HATPase_c"/>
    <property type="match status" value="1"/>
</dbReference>
<dbReference type="RefSeq" id="WP_127077852.1">
    <property type="nucleotide sequence ID" value="NZ_RSCL01000001.1"/>
</dbReference>
<dbReference type="InterPro" id="IPR004358">
    <property type="entry name" value="Sig_transdc_His_kin-like_C"/>
</dbReference>
<dbReference type="Gene3D" id="3.30.450.40">
    <property type="match status" value="1"/>
</dbReference>
<evidence type="ECO:0000256" key="2">
    <source>
        <dbReference type="ARBA" id="ARBA00012438"/>
    </source>
</evidence>